<dbReference type="Pfam" id="PF01108">
    <property type="entry name" value="Tissue_fac"/>
    <property type="match status" value="1"/>
</dbReference>
<dbReference type="GO" id="GO:0004896">
    <property type="term" value="F:cytokine receptor activity"/>
    <property type="evidence" value="ECO:0007669"/>
    <property type="project" value="TreeGrafter"/>
</dbReference>
<dbReference type="AlphaFoldDB" id="A0AAQ4QT70"/>
<feature type="domain" description="Fibronectin type-III" evidence="2">
    <location>
        <begin position="23"/>
        <end position="117"/>
    </location>
</feature>
<dbReference type="PANTHER" id="PTHR20859:SF53">
    <property type="entry name" value="INTERLEUKIN-22 RECEPTOR SUBUNIT ALPHA-1"/>
    <property type="match status" value="1"/>
</dbReference>
<reference evidence="3" key="2">
    <citation type="submission" date="2025-08" db="UniProtKB">
        <authorList>
            <consortium name="Ensembl"/>
        </authorList>
    </citation>
    <scope>IDENTIFICATION</scope>
</reference>
<sequence>MNPLPHVLYLTLLLDTVLGSLPAPVNLSVSSVNFHHVLHWDPGRGTPAGTTYIIKWRVYGKSKRTHSFNSTTTSFTVKFPPKHVVFRLSVQASYNNTQSKESSIPFNPSTQTIIGPPKVSLSGCGKCIHVNISLPEADPRSGIKDIMSFYYGVQFRVFWKKRNETAEQCFLTKSRNSTVTNLQIGTEYCVWVSTEININRNTKPSALECTFTGKEEPGRASGPAAGVCCRDYRAGD</sequence>
<reference evidence="3 4" key="1">
    <citation type="journal article" date="2021" name="G3 (Bethesda)">
        <title>Improved contiguity of the threespine stickleback genome using long-read sequencing.</title>
        <authorList>
            <person name="Nath S."/>
            <person name="Shaw D.E."/>
            <person name="White M.A."/>
        </authorList>
    </citation>
    <scope>NUCLEOTIDE SEQUENCE [LARGE SCALE GENOMIC DNA]</scope>
    <source>
        <strain evidence="3 4">Lake Benthic</strain>
    </source>
</reference>
<dbReference type="InterPro" id="IPR003961">
    <property type="entry name" value="FN3_dom"/>
</dbReference>
<organism evidence="3 4">
    <name type="scientific">Gasterosteus aculeatus aculeatus</name>
    <name type="common">three-spined stickleback</name>
    <dbReference type="NCBI Taxonomy" id="481459"/>
    <lineage>
        <taxon>Eukaryota</taxon>
        <taxon>Metazoa</taxon>
        <taxon>Chordata</taxon>
        <taxon>Craniata</taxon>
        <taxon>Vertebrata</taxon>
        <taxon>Euteleostomi</taxon>
        <taxon>Actinopterygii</taxon>
        <taxon>Neopterygii</taxon>
        <taxon>Teleostei</taxon>
        <taxon>Neoteleostei</taxon>
        <taxon>Acanthomorphata</taxon>
        <taxon>Eupercaria</taxon>
        <taxon>Perciformes</taxon>
        <taxon>Cottioidei</taxon>
        <taxon>Gasterosteales</taxon>
        <taxon>Gasterosteidae</taxon>
        <taxon>Gasterosteus</taxon>
    </lineage>
</organism>
<dbReference type="Proteomes" id="UP000007635">
    <property type="component" value="Chromosome XVI"/>
</dbReference>
<evidence type="ECO:0000256" key="1">
    <source>
        <dbReference type="SAM" id="SignalP"/>
    </source>
</evidence>
<evidence type="ECO:0000259" key="2">
    <source>
        <dbReference type="PROSITE" id="PS50853"/>
    </source>
</evidence>
<dbReference type="PANTHER" id="PTHR20859">
    <property type="entry name" value="INTERFERON/INTERLEUKIN RECEPTOR"/>
    <property type="match status" value="1"/>
</dbReference>
<dbReference type="GO" id="GO:0005886">
    <property type="term" value="C:plasma membrane"/>
    <property type="evidence" value="ECO:0007669"/>
    <property type="project" value="TreeGrafter"/>
</dbReference>
<evidence type="ECO:0000313" key="4">
    <source>
        <dbReference type="Proteomes" id="UP000007635"/>
    </source>
</evidence>
<proteinExistence type="predicted"/>
<protein>
    <recommendedName>
        <fullName evidence="2">Fibronectin type-III domain-containing protein</fullName>
    </recommendedName>
</protein>
<dbReference type="InterPro" id="IPR013783">
    <property type="entry name" value="Ig-like_fold"/>
</dbReference>
<dbReference type="SUPFAM" id="SSF49265">
    <property type="entry name" value="Fibronectin type III"/>
    <property type="match status" value="2"/>
</dbReference>
<dbReference type="PROSITE" id="PS50853">
    <property type="entry name" value="FN3"/>
    <property type="match status" value="1"/>
</dbReference>
<dbReference type="Ensembl" id="ENSGACT00000062915.1">
    <property type="protein sequence ID" value="ENSGACP00000054519.1"/>
    <property type="gene ID" value="ENSGACG00000001536.2"/>
</dbReference>
<dbReference type="InterPro" id="IPR050650">
    <property type="entry name" value="Type-II_Cytokine-TF_Rcpt"/>
</dbReference>
<feature type="chain" id="PRO_5043467666" description="Fibronectin type-III domain-containing protein" evidence="1">
    <location>
        <begin position="20"/>
        <end position="236"/>
    </location>
</feature>
<keyword evidence="4" id="KW-1185">Reference proteome</keyword>
<keyword evidence="1" id="KW-0732">Signal</keyword>
<accession>A0AAQ4QT70</accession>
<name>A0AAQ4QT70_GASAC</name>
<dbReference type="Pfam" id="PF09294">
    <property type="entry name" value="Interfer-bind"/>
    <property type="match status" value="1"/>
</dbReference>
<dbReference type="InterPro" id="IPR015373">
    <property type="entry name" value="Interferon/interleukin_rcp_dom"/>
</dbReference>
<feature type="signal peptide" evidence="1">
    <location>
        <begin position="1"/>
        <end position="19"/>
    </location>
</feature>
<dbReference type="InterPro" id="IPR036116">
    <property type="entry name" value="FN3_sf"/>
</dbReference>
<reference evidence="3" key="3">
    <citation type="submission" date="2025-09" db="UniProtKB">
        <authorList>
            <consortium name="Ensembl"/>
        </authorList>
    </citation>
    <scope>IDENTIFICATION</scope>
</reference>
<dbReference type="GeneTree" id="ENSGT00940000158231"/>
<evidence type="ECO:0000313" key="3">
    <source>
        <dbReference type="Ensembl" id="ENSGACP00000054519.1"/>
    </source>
</evidence>
<dbReference type="Gene3D" id="2.60.40.10">
    <property type="entry name" value="Immunoglobulins"/>
    <property type="match status" value="1"/>
</dbReference>